<dbReference type="Pfam" id="PF00850">
    <property type="entry name" value="Hist_deacetyl"/>
    <property type="match status" value="1"/>
</dbReference>
<protein>
    <recommendedName>
        <fullName evidence="2">Acetoin utilization protein AcuC</fullName>
    </recommendedName>
</protein>
<evidence type="ECO:0000256" key="1">
    <source>
        <dbReference type="ARBA" id="ARBA00005101"/>
    </source>
</evidence>
<dbReference type="GO" id="GO:0004407">
    <property type="term" value="F:histone deacetylase activity"/>
    <property type="evidence" value="ECO:0007669"/>
    <property type="project" value="InterPro"/>
</dbReference>
<dbReference type="InterPro" id="IPR037138">
    <property type="entry name" value="His_deacetylse_dom_sf"/>
</dbReference>
<dbReference type="InterPro" id="IPR000286">
    <property type="entry name" value="HDACs"/>
</dbReference>
<reference key="2">
    <citation type="journal article" date="2011" name="Extremophiles">
        <title>Genomic analyses of Acidianus hospitalis W1 a host for studying crenarchaeal virus and plasmid life cycles.</title>
        <authorList>
            <person name="You X.Y."/>
            <person name="Liu C."/>
            <person name="Wang S.Y."/>
            <person name="Jiang C.Y."/>
            <person name="Shah S.A."/>
            <person name="Prangishvili D."/>
            <person name="Liu S.J."/>
            <person name="Garrett R.A."/>
        </authorList>
    </citation>
    <scope>NUCLEOTIDE SEQUENCE</scope>
    <source>
        <strain>W1</strain>
    </source>
</reference>
<dbReference type="UniPathway" id="UPA00040"/>
<evidence type="ECO:0000256" key="4">
    <source>
        <dbReference type="ARBA" id="ARBA00022801"/>
    </source>
</evidence>
<proteinExistence type="predicted"/>
<keyword evidence="7" id="KW-1185">Reference proteome</keyword>
<name>F4B3Y2_ACIHW</name>
<dbReference type="InterPro" id="IPR003085">
    <property type="entry name" value="AcuC"/>
</dbReference>
<gene>
    <name evidence="6" type="ordered locus">Ahos_0051</name>
</gene>
<dbReference type="CDD" id="cd09994">
    <property type="entry name" value="HDAC_AcuC_like"/>
    <property type="match status" value="1"/>
</dbReference>
<sequence length="352" mass="39352">MENLRKTVFIWNENYLEYSFPGDHPFKSLRESMAKKLMEERGFFHEIDLENAEPVTESLLEKIHDKEYIEFVKKKSLEGKGYLDDGDTPAFKGIYEAAILRVGGSVKALEMIEKGYDVAINLGGGFHHAKKSSASGFCVFNDVALIAKLAEKKYKIAIVDIDGHHGDGTQQLLYDDNRVLKASLHMFHRNFFPGTGNYDEIGEGKGKGFTINVPLPPGTADDAYISAFKEVVVKKLEKFKPELIIIVEGGDSHFDDPLVELKLSTKGYSEVINEILSIARRFSSKIILLGGGGYNYEATARIWTITTAQLAGLDMSEVDLLHDCCFTSSTNFVKEKVNEVIKKLKEIHGLLD</sequence>
<reference evidence="6 7" key="1">
    <citation type="journal article" date="2011" name="Extremophiles">
        <title>Genomic analysis of Acidianus hospitalis W1 a host for studying crenarchaeal virus and plasmid life cycles.</title>
        <authorList>
            <person name="You X.Y."/>
            <person name="Liu C."/>
            <person name="Wang S.Y."/>
            <person name="Jiang C.Y."/>
            <person name="Shah S.A."/>
            <person name="Prangishvili D."/>
            <person name="She Q."/>
            <person name="Liu S.J."/>
            <person name="Garrett R.A."/>
        </authorList>
    </citation>
    <scope>NUCLEOTIDE SEQUENCE [LARGE SCALE GENOMIC DNA]</scope>
    <source>
        <strain evidence="6 7">W1</strain>
    </source>
</reference>
<comment type="pathway">
    <text evidence="1">Ketone degradation; acetoin degradation.</text>
</comment>
<dbReference type="PRINTS" id="PR01270">
    <property type="entry name" value="HDASUPER"/>
</dbReference>
<organism evidence="6 7">
    <name type="scientific">Acidianus hospitalis (strain W1)</name>
    <dbReference type="NCBI Taxonomy" id="933801"/>
    <lineage>
        <taxon>Archaea</taxon>
        <taxon>Thermoproteota</taxon>
        <taxon>Thermoprotei</taxon>
        <taxon>Sulfolobales</taxon>
        <taxon>Sulfolobaceae</taxon>
        <taxon>Acidianus</taxon>
    </lineage>
</organism>
<evidence type="ECO:0000256" key="2">
    <source>
        <dbReference type="ARBA" id="ARBA00020218"/>
    </source>
</evidence>
<evidence type="ECO:0000259" key="5">
    <source>
        <dbReference type="Pfam" id="PF00850"/>
    </source>
</evidence>
<dbReference type="EMBL" id="CP002535">
    <property type="protein sequence ID" value="AEE92946.1"/>
    <property type="molecule type" value="Genomic_DNA"/>
</dbReference>
<evidence type="ECO:0000313" key="7">
    <source>
        <dbReference type="Proteomes" id="UP000008458"/>
    </source>
</evidence>
<dbReference type="GO" id="GO:0016787">
    <property type="term" value="F:hydrolase activity"/>
    <property type="evidence" value="ECO:0007669"/>
    <property type="project" value="UniProtKB-KW"/>
</dbReference>
<dbReference type="GO" id="GO:0040029">
    <property type="term" value="P:epigenetic regulation of gene expression"/>
    <property type="evidence" value="ECO:0007669"/>
    <property type="project" value="TreeGrafter"/>
</dbReference>
<dbReference type="Gene3D" id="3.40.800.20">
    <property type="entry name" value="Histone deacetylase domain"/>
    <property type="match status" value="1"/>
</dbReference>
<dbReference type="PRINTS" id="PR01271">
    <property type="entry name" value="HISDACETLASE"/>
</dbReference>
<accession>F4B3Y2</accession>
<dbReference type="AlphaFoldDB" id="F4B3Y2"/>
<dbReference type="PANTHER" id="PTHR10625">
    <property type="entry name" value="HISTONE DEACETYLASE HDAC1-RELATED"/>
    <property type="match status" value="1"/>
</dbReference>
<dbReference type="InterPro" id="IPR003084">
    <property type="entry name" value="HDAC_I/II"/>
</dbReference>
<dbReference type="SUPFAM" id="SSF52768">
    <property type="entry name" value="Arginase/deacetylase"/>
    <property type="match status" value="1"/>
</dbReference>
<dbReference type="HOGENOM" id="CLU_007727_8_0_2"/>
<dbReference type="KEGG" id="aho:Ahos_0051"/>
<dbReference type="GO" id="GO:0045150">
    <property type="term" value="P:acetoin catabolic process"/>
    <property type="evidence" value="ECO:0007669"/>
    <property type="project" value="UniProtKB-UniPathway"/>
</dbReference>
<evidence type="ECO:0000313" key="6">
    <source>
        <dbReference type="EMBL" id="AEE92946.1"/>
    </source>
</evidence>
<dbReference type="PANTHER" id="PTHR10625:SF10">
    <property type="entry name" value="HISTONE DEACETYLASE HDAC1"/>
    <property type="match status" value="1"/>
</dbReference>
<dbReference type="Proteomes" id="UP000008458">
    <property type="component" value="Chromosome"/>
</dbReference>
<dbReference type="STRING" id="933801.Ahos_0051"/>
<dbReference type="InterPro" id="IPR023696">
    <property type="entry name" value="Ureohydrolase_dom_sf"/>
</dbReference>
<evidence type="ECO:0000256" key="3">
    <source>
        <dbReference type="ARBA" id="ARBA00022627"/>
    </source>
</evidence>
<dbReference type="eggNOG" id="arCOG00324">
    <property type="taxonomic scope" value="Archaea"/>
</dbReference>
<keyword evidence="3" id="KW-0006">Acetoin catabolism</keyword>
<keyword evidence="4" id="KW-0378">Hydrolase</keyword>
<dbReference type="InterPro" id="IPR023801">
    <property type="entry name" value="His_deacetylse_dom"/>
</dbReference>
<feature type="domain" description="Histone deacetylase" evidence="5">
    <location>
        <begin position="24"/>
        <end position="309"/>
    </location>
</feature>